<keyword evidence="2" id="KW-1185">Reference proteome</keyword>
<reference evidence="1" key="1">
    <citation type="journal article" date="2022" name="bioRxiv">
        <title>Sequencing and chromosome-scale assembly of the giantPleurodeles waltlgenome.</title>
        <authorList>
            <person name="Brown T."/>
            <person name="Elewa A."/>
            <person name="Iarovenko S."/>
            <person name="Subramanian E."/>
            <person name="Araus A.J."/>
            <person name="Petzold A."/>
            <person name="Susuki M."/>
            <person name="Suzuki K.-i.T."/>
            <person name="Hayashi T."/>
            <person name="Toyoda A."/>
            <person name="Oliveira C."/>
            <person name="Osipova E."/>
            <person name="Leigh N.D."/>
            <person name="Simon A."/>
            <person name="Yun M.H."/>
        </authorList>
    </citation>
    <scope>NUCLEOTIDE SEQUENCE</scope>
    <source>
        <strain evidence="1">20211129_DDA</strain>
        <tissue evidence="1">Liver</tissue>
    </source>
</reference>
<name>A0AAV7WKA0_PLEWA</name>
<protein>
    <submittedName>
        <fullName evidence="1">Uncharacterized protein</fullName>
    </submittedName>
</protein>
<comment type="caution">
    <text evidence="1">The sequence shown here is derived from an EMBL/GenBank/DDBJ whole genome shotgun (WGS) entry which is preliminary data.</text>
</comment>
<dbReference type="Proteomes" id="UP001066276">
    <property type="component" value="Chromosome 1_1"/>
</dbReference>
<proteinExistence type="predicted"/>
<dbReference type="EMBL" id="JANPWB010000001">
    <property type="protein sequence ID" value="KAJ1213733.1"/>
    <property type="molecule type" value="Genomic_DNA"/>
</dbReference>
<evidence type="ECO:0000313" key="1">
    <source>
        <dbReference type="EMBL" id="KAJ1213733.1"/>
    </source>
</evidence>
<gene>
    <name evidence="1" type="ORF">NDU88_001364</name>
</gene>
<dbReference type="AlphaFoldDB" id="A0AAV7WKA0"/>
<evidence type="ECO:0000313" key="2">
    <source>
        <dbReference type="Proteomes" id="UP001066276"/>
    </source>
</evidence>
<organism evidence="1 2">
    <name type="scientific">Pleurodeles waltl</name>
    <name type="common">Iberian ribbed newt</name>
    <dbReference type="NCBI Taxonomy" id="8319"/>
    <lineage>
        <taxon>Eukaryota</taxon>
        <taxon>Metazoa</taxon>
        <taxon>Chordata</taxon>
        <taxon>Craniata</taxon>
        <taxon>Vertebrata</taxon>
        <taxon>Euteleostomi</taxon>
        <taxon>Amphibia</taxon>
        <taxon>Batrachia</taxon>
        <taxon>Caudata</taxon>
        <taxon>Salamandroidea</taxon>
        <taxon>Salamandridae</taxon>
        <taxon>Pleurodelinae</taxon>
        <taxon>Pleurodeles</taxon>
    </lineage>
</organism>
<sequence>MLLIANQGSYHWCNSLEGYRPGALYLTAGVTLSIPKRRVCFYGECRARGNVQTSLIVLISHTCSLNVSHQHSPWRIRVAVSLAFSIQYHGYPLFNELLNLEGQFCPQNVF</sequence>
<accession>A0AAV7WKA0</accession>